<evidence type="ECO:0000256" key="10">
    <source>
        <dbReference type="HAMAP-Rule" id="MF_00454"/>
    </source>
</evidence>
<dbReference type="PANTHER" id="PTHR28259">
    <property type="entry name" value="FLUORIDE EXPORT PROTEIN 1-RELATED"/>
    <property type="match status" value="1"/>
</dbReference>
<comment type="catalytic activity">
    <reaction evidence="8">
        <text>fluoride(in) = fluoride(out)</text>
        <dbReference type="Rhea" id="RHEA:76159"/>
        <dbReference type="ChEBI" id="CHEBI:17051"/>
    </reaction>
    <physiologicalReaction direction="left-to-right" evidence="8">
        <dbReference type="Rhea" id="RHEA:76160"/>
    </physiologicalReaction>
</comment>
<keyword evidence="12" id="KW-1185">Reference proteome</keyword>
<keyword evidence="4 10" id="KW-1133">Transmembrane helix</keyword>
<accession>A0ABZ1BVF8</accession>
<keyword evidence="10" id="KW-0479">Metal-binding</keyword>
<feature type="binding site" evidence="10">
    <location>
        <position position="76"/>
    </location>
    <ligand>
        <name>Na(+)</name>
        <dbReference type="ChEBI" id="CHEBI:29101"/>
        <note>structural</note>
    </ligand>
</feature>
<evidence type="ECO:0000256" key="1">
    <source>
        <dbReference type="ARBA" id="ARBA00004651"/>
    </source>
</evidence>
<evidence type="ECO:0000256" key="6">
    <source>
        <dbReference type="ARBA" id="ARBA00023303"/>
    </source>
</evidence>
<name>A0ABZ1BVF8_9FIRM</name>
<evidence type="ECO:0000256" key="2">
    <source>
        <dbReference type="ARBA" id="ARBA00022475"/>
    </source>
</evidence>
<evidence type="ECO:0000256" key="9">
    <source>
        <dbReference type="ARBA" id="ARBA00049940"/>
    </source>
</evidence>
<evidence type="ECO:0000256" key="5">
    <source>
        <dbReference type="ARBA" id="ARBA00023136"/>
    </source>
</evidence>
<feature type="binding site" evidence="10">
    <location>
        <position position="79"/>
    </location>
    <ligand>
        <name>Na(+)</name>
        <dbReference type="ChEBI" id="CHEBI:29101"/>
        <note>structural</note>
    </ligand>
</feature>
<evidence type="ECO:0000313" key="11">
    <source>
        <dbReference type="EMBL" id="WRP16117.1"/>
    </source>
</evidence>
<dbReference type="Pfam" id="PF02537">
    <property type="entry name" value="CRCB"/>
    <property type="match status" value="1"/>
</dbReference>
<evidence type="ECO:0000256" key="4">
    <source>
        <dbReference type="ARBA" id="ARBA00022989"/>
    </source>
</evidence>
<feature type="transmembrane region" description="Helical" evidence="10">
    <location>
        <begin position="98"/>
        <end position="121"/>
    </location>
</feature>
<evidence type="ECO:0000256" key="3">
    <source>
        <dbReference type="ARBA" id="ARBA00022692"/>
    </source>
</evidence>
<dbReference type="NCBIfam" id="TIGR00494">
    <property type="entry name" value="crcB"/>
    <property type="match status" value="1"/>
</dbReference>
<comment type="activity regulation">
    <text evidence="10">Na(+) is not transported, but it plays an essential structural role and its presence is essential for fluoride channel function.</text>
</comment>
<organism evidence="11 12">
    <name type="scientific">Carboxydichorda subterranea</name>
    <dbReference type="NCBI Taxonomy" id="3109565"/>
    <lineage>
        <taxon>Bacteria</taxon>
        <taxon>Bacillati</taxon>
        <taxon>Bacillota</taxon>
        <taxon>Limnochordia</taxon>
        <taxon>Limnochordales</taxon>
        <taxon>Geochordaceae</taxon>
        <taxon>Carboxydichorda</taxon>
    </lineage>
</organism>
<dbReference type="Proteomes" id="UP001332192">
    <property type="component" value="Chromosome"/>
</dbReference>
<feature type="transmembrane region" description="Helical" evidence="10">
    <location>
        <begin position="67"/>
        <end position="86"/>
    </location>
</feature>
<keyword evidence="10" id="KW-0406">Ion transport</keyword>
<evidence type="ECO:0000256" key="7">
    <source>
        <dbReference type="ARBA" id="ARBA00035120"/>
    </source>
</evidence>
<keyword evidence="6 10" id="KW-0407">Ion channel</keyword>
<dbReference type="EMBL" id="CP141615">
    <property type="protein sequence ID" value="WRP16117.1"/>
    <property type="molecule type" value="Genomic_DNA"/>
</dbReference>
<feature type="transmembrane region" description="Helical" evidence="10">
    <location>
        <begin position="33"/>
        <end position="55"/>
    </location>
</feature>
<keyword evidence="10" id="KW-0915">Sodium</keyword>
<evidence type="ECO:0000313" key="12">
    <source>
        <dbReference type="Proteomes" id="UP001332192"/>
    </source>
</evidence>
<gene>
    <name evidence="10 11" type="primary">crcB</name>
    <name evidence="10" type="synonym">fluC</name>
    <name evidence="11" type="ORF">U7230_08350</name>
</gene>
<proteinExistence type="inferred from homology"/>
<sequence>MMLRYLLVVLGGAAGAATRYALGGWLADRWGAAFPWSTLVINLSGSLLLGFIGTLAVERLVVPPESVTLLGVGFIGAYTTFSTWQYETFRLLENGSWPLALVNLFVSSVLGLASVALGVVLGRLL</sequence>
<dbReference type="PANTHER" id="PTHR28259:SF1">
    <property type="entry name" value="FLUORIDE EXPORT PROTEIN 1-RELATED"/>
    <property type="match status" value="1"/>
</dbReference>
<comment type="function">
    <text evidence="9 10">Fluoride-specific ion channel. Important for reducing fluoride concentration in the cell, thus reducing its toxicity.</text>
</comment>
<keyword evidence="10" id="KW-0813">Transport</keyword>
<protein>
    <recommendedName>
        <fullName evidence="10">Fluoride-specific ion channel FluC</fullName>
    </recommendedName>
</protein>
<dbReference type="RefSeq" id="WP_324715390.1">
    <property type="nucleotide sequence ID" value="NZ_CP141615.1"/>
</dbReference>
<evidence type="ECO:0000256" key="8">
    <source>
        <dbReference type="ARBA" id="ARBA00035585"/>
    </source>
</evidence>
<dbReference type="HAMAP" id="MF_00454">
    <property type="entry name" value="FluC"/>
    <property type="match status" value="1"/>
</dbReference>
<comment type="similarity">
    <text evidence="7 10">Belongs to the fluoride channel Fluc/FEX (TC 1.A.43) family.</text>
</comment>
<reference evidence="11 12" key="1">
    <citation type="journal article" date="2024" name="Front. Microbiol.">
        <title>Novel thermophilic genera Geochorda gen. nov. and Carboxydochorda gen. nov. from the deep terrestrial subsurface reveal the ecophysiological diversity in the class Limnochordia.</title>
        <authorList>
            <person name="Karnachuk O.V."/>
            <person name="Lukina A.P."/>
            <person name="Avakyan M.R."/>
            <person name="Kadnikov V.V."/>
            <person name="Begmatov S."/>
            <person name="Beletsky A.V."/>
            <person name="Vlasova K.G."/>
            <person name="Novikov A.A."/>
            <person name="Shcherbakova V.A."/>
            <person name="Mardanov A.V."/>
            <person name="Ravin N.V."/>
        </authorList>
    </citation>
    <scope>NUCLEOTIDE SEQUENCE [LARGE SCALE GENOMIC DNA]</scope>
    <source>
        <strain evidence="11 12">L945</strain>
    </source>
</reference>
<keyword evidence="3 10" id="KW-0812">Transmembrane</keyword>
<keyword evidence="2 10" id="KW-1003">Cell membrane</keyword>
<dbReference type="InterPro" id="IPR003691">
    <property type="entry name" value="FluC"/>
</dbReference>
<comment type="subcellular location">
    <subcellularLocation>
        <location evidence="1 10">Cell membrane</location>
        <topology evidence="1 10">Multi-pass membrane protein</topology>
    </subcellularLocation>
</comment>
<keyword evidence="5 10" id="KW-0472">Membrane</keyword>